<evidence type="ECO:0000313" key="2">
    <source>
        <dbReference type="Proteomes" id="UP000199518"/>
    </source>
</evidence>
<dbReference type="AlphaFoldDB" id="A0A1I3FEN6"/>
<evidence type="ECO:0008006" key="3">
    <source>
        <dbReference type="Google" id="ProtNLM"/>
    </source>
</evidence>
<gene>
    <name evidence="1" type="ORF">SAMN05421753_105211</name>
</gene>
<dbReference type="STRING" id="1576369.SAMN05421753_105211"/>
<dbReference type="Proteomes" id="UP000199518">
    <property type="component" value="Unassembled WGS sequence"/>
</dbReference>
<evidence type="ECO:0000313" key="1">
    <source>
        <dbReference type="EMBL" id="SFI09678.1"/>
    </source>
</evidence>
<dbReference type="EMBL" id="FOQD01000005">
    <property type="protein sequence ID" value="SFI09678.1"/>
    <property type="molecule type" value="Genomic_DNA"/>
</dbReference>
<keyword evidence="2" id="KW-1185">Reference proteome</keyword>
<accession>A0A1I3FEN6</accession>
<sequence length="139" mass="15131">MKRKRDLVPVTNRAGIVLIMVLMAVLLAAAAGVSMTQAVALHHRQLEGHQHSLQAELIAQSAIDRAAAALRTSPELESLQWSPVLPGGQYKADVTIKLTPANTMGRRSAVITVQLRDESTIVARHEIECEIQATPPQER</sequence>
<protein>
    <recommendedName>
        <fullName evidence="3">Type II secretory pathway, pseudopilin PulG</fullName>
    </recommendedName>
</protein>
<name>A0A1I3FEN6_9PLAN</name>
<organism evidence="1 2">
    <name type="scientific">Planctomicrobium piriforme</name>
    <dbReference type="NCBI Taxonomy" id="1576369"/>
    <lineage>
        <taxon>Bacteria</taxon>
        <taxon>Pseudomonadati</taxon>
        <taxon>Planctomycetota</taxon>
        <taxon>Planctomycetia</taxon>
        <taxon>Planctomycetales</taxon>
        <taxon>Planctomycetaceae</taxon>
        <taxon>Planctomicrobium</taxon>
    </lineage>
</organism>
<proteinExistence type="predicted"/>
<reference evidence="2" key="1">
    <citation type="submission" date="2016-10" db="EMBL/GenBank/DDBJ databases">
        <authorList>
            <person name="Varghese N."/>
            <person name="Submissions S."/>
        </authorList>
    </citation>
    <scope>NUCLEOTIDE SEQUENCE [LARGE SCALE GENOMIC DNA]</scope>
    <source>
        <strain evidence="2">DSM 26348</strain>
    </source>
</reference>
<dbReference type="RefSeq" id="WP_092049174.1">
    <property type="nucleotide sequence ID" value="NZ_FOQD01000005.1"/>
</dbReference>